<proteinExistence type="inferred from homology"/>
<dbReference type="EMBL" id="AE016819">
    <property type="protein sequence ID" value="AAS53981.1"/>
    <property type="molecule type" value="Genomic_DNA"/>
</dbReference>
<dbReference type="Proteomes" id="UP000000591">
    <property type="component" value="Chromosome VI"/>
</dbReference>
<dbReference type="GO" id="GO:0006364">
    <property type="term" value="P:rRNA processing"/>
    <property type="evidence" value="ECO:0000318"/>
    <property type="project" value="GO_Central"/>
</dbReference>
<sequence>MDRAQPFIKKCILVKSFTDPSKPIDEKRLLDTLLLQPTDGGLSRHLKKRKANLLKVDGSSMQVKHDNYRNINKNSKVALRAFINGARMAAAQAKKIASDKKLKTRKELNDYLREHHLDIYNSLPRYEQYEPMYTDLWCKYMQELLDLGDGKAKAKPTEQAALQKLSMADYNGCLLNVSKSRNTNMVGVGGIVLWDAQKSFVVVCKGRLVDTLKLLPKKGSVFTFEVPVEGSDPLPYSIIGDRFNYRSADRAGRKFKSRCCDDLLYYIDDDTL</sequence>
<protein>
    <recommendedName>
        <fullName evidence="3">Ribonuclease P protein subunit</fullName>
    </recommendedName>
</protein>
<evidence type="ECO:0000313" key="4">
    <source>
        <dbReference type="EMBL" id="AAS53981.1"/>
    </source>
</evidence>
<reference evidence="5" key="2">
    <citation type="journal article" date="2013" name="G3 (Bethesda)">
        <title>Genomes of Ashbya fungi isolated from insects reveal four mating-type loci, numerous translocations, lack of transposons, and distinct gene duplications.</title>
        <authorList>
            <person name="Dietrich F.S."/>
            <person name="Voegeli S."/>
            <person name="Kuo S."/>
            <person name="Philippsen P."/>
        </authorList>
    </citation>
    <scope>GENOME REANNOTATION</scope>
    <source>
        <strain evidence="5">ATCC 10895 / CBS 109.51 / FGSC 9923 / NRRL Y-1056</strain>
    </source>
</reference>
<dbReference type="GO" id="GO:0001682">
    <property type="term" value="P:tRNA 5'-leader removal"/>
    <property type="evidence" value="ECO:0007669"/>
    <property type="project" value="InterPro"/>
</dbReference>
<dbReference type="GO" id="GO:0005634">
    <property type="term" value="C:nucleus"/>
    <property type="evidence" value="ECO:0007669"/>
    <property type="project" value="UniProtKB-SubCell"/>
</dbReference>
<dbReference type="InParanoid" id="Q752G6"/>
<keyword evidence="3" id="KW-0819">tRNA processing</keyword>
<dbReference type="Pfam" id="PF01868">
    <property type="entry name" value="RNase_P-MRP_p29"/>
    <property type="match status" value="1"/>
</dbReference>
<dbReference type="PANTHER" id="PTHR13348">
    <property type="entry name" value="RIBONUCLEASE P SUBUNIT P29"/>
    <property type="match status" value="1"/>
</dbReference>
<dbReference type="SUPFAM" id="SSF101744">
    <property type="entry name" value="Rof/RNase P subunit-like"/>
    <property type="match status" value="1"/>
</dbReference>
<dbReference type="eggNOG" id="KOG4046">
    <property type="taxonomic scope" value="Eukaryota"/>
</dbReference>
<comment type="subcellular location">
    <subcellularLocation>
        <location evidence="1">Nucleus</location>
    </subcellularLocation>
</comment>
<dbReference type="PIRSF" id="PIRSF027081">
    <property type="entry name" value="RNase_P/MRP_p29_subunit"/>
    <property type="match status" value="1"/>
</dbReference>
<name>Q752G6_EREGS</name>
<dbReference type="OMA" id="NMIGIEG"/>
<dbReference type="InterPro" id="IPR002730">
    <property type="entry name" value="Rpp29/RNP1"/>
</dbReference>
<dbReference type="GO" id="GO:0000172">
    <property type="term" value="C:ribonuclease MRP complex"/>
    <property type="evidence" value="ECO:0000318"/>
    <property type="project" value="GO_Central"/>
</dbReference>
<comment type="similarity">
    <text evidence="2">Belongs to the eukaryotic/archaeal RNase P protein component 1 family.</text>
</comment>
<gene>
    <name evidence="4" type="ORF">AGOS_AFR610W</name>
</gene>
<dbReference type="SMART" id="SM00538">
    <property type="entry name" value="POP4"/>
    <property type="match status" value="1"/>
</dbReference>
<dbReference type="InterPro" id="IPR023534">
    <property type="entry name" value="Rof/RNase_P-like"/>
</dbReference>
<dbReference type="GeneID" id="4622442"/>
<keyword evidence="5" id="KW-1185">Reference proteome</keyword>
<reference evidence="4 5" key="1">
    <citation type="journal article" date="2004" name="Science">
        <title>The Ashbya gossypii genome as a tool for mapping the ancient Saccharomyces cerevisiae genome.</title>
        <authorList>
            <person name="Dietrich F.S."/>
            <person name="Voegeli S."/>
            <person name="Brachat S."/>
            <person name="Lerch A."/>
            <person name="Gates K."/>
            <person name="Steiner S."/>
            <person name="Mohr C."/>
            <person name="Pohlmann R."/>
            <person name="Luedi P."/>
            <person name="Choi S."/>
            <person name="Wing R.A."/>
            <person name="Flavier A."/>
            <person name="Gaffney T.D."/>
            <person name="Philippsen P."/>
        </authorList>
    </citation>
    <scope>NUCLEOTIDE SEQUENCE [LARGE SCALE GENOMIC DNA]</scope>
    <source>
        <strain evidence="5">ATCC 10895 / CBS 109.51 / FGSC 9923 / NRRL Y-1056</strain>
    </source>
</reference>
<dbReference type="STRING" id="284811.Q752G6"/>
<evidence type="ECO:0000256" key="2">
    <source>
        <dbReference type="ARBA" id="ARBA00006181"/>
    </source>
</evidence>
<dbReference type="InterPro" id="IPR036980">
    <property type="entry name" value="RNase_P/MRP_Rpp29_sf"/>
</dbReference>
<organism evidence="4 5">
    <name type="scientific">Eremothecium gossypii (strain ATCC 10895 / CBS 109.51 / FGSC 9923 / NRRL Y-1056)</name>
    <name type="common">Yeast</name>
    <name type="synonym">Ashbya gossypii</name>
    <dbReference type="NCBI Taxonomy" id="284811"/>
    <lineage>
        <taxon>Eukaryota</taxon>
        <taxon>Fungi</taxon>
        <taxon>Dikarya</taxon>
        <taxon>Ascomycota</taxon>
        <taxon>Saccharomycotina</taxon>
        <taxon>Saccharomycetes</taxon>
        <taxon>Saccharomycetales</taxon>
        <taxon>Saccharomycetaceae</taxon>
        <taxon>Eremothecium</taxon>
    </lineage>
</organism>
<dbReference type="KEGG" id="ago:AGOS_AFR610W"/>
<dbReference type="AlphaFoldDB" id="Q752G6"/>
<dbReference type="FunCoup" id="Q752G6">
    <property type="interactions" value="246"/>
</dbReference>
<dbReference type="PANTHER" id="PTHR13348:SF0">
    <property type="entry name" value="RIBONUCLEASE P PROTEIN SUBUNIT P29"/>
    <property type="match status" value="1"/>
</dbReference>
<accession>Q752G6</accession>
<dbReference type="HOGENOM" id="CLU_998037_0_0_1"/>
<dbReference type="GO" id="GO:0033204">
    <property type="term" value="F:ribonuclease P RNA binding"/>
    <property type="evidence" value="ECO:0000318"/>
    <property type="project" value="GO_Central"/>
</dbReference>
<dbReference type="GO" id="GO:0030677">
    <property type="term" value="C:ribonuclease P complex"/>
    <property type="evidence" value="ECO:0000318"/>
    <property type="project" value="GO_Central"/>
</dbReference>
<evidence type="ECO:0000313" key="5">
    <source>
        <dbReference type="Proteomes" id="UP000000591"/>
    </source>
</evidence>
<keyword evidence="3" id="KW-0539">Nucleus</keyword>
<dbReference type="InterPro" id="IPR016848">
    <property type="entry name" value="RNase_P/MRP_Rpp29-subunit"/>
</dbReference>
<dbReference type="RefSeq" id="NP_986157.1">
    <property type="nucleotide sequence ID" value="NM_212293.1"/>
</dbReference>
<dbReference type="Gene3D" id="2.30.30.210">
    <property type="entry name" value="Ribonuclease P/MRP, subunit p29"/>
    <property type="match status" value="1"/>
</dbReference>
<evidence type="ECO:0000256" key="1">
    <source>
        <dbReference type="ARBA" id="ARBA00004123"/>
    </source>
</evidence>
<evidence type="ECO:0000256" key="3">
    <source>
        <dbReference type="PIRNR" id="PIRNR027081"/>
    </source>
</evidence>
<dbReference type="OrthoDB" id="124041at2759"/>